<evidence type="ECO:0000256" key="7">
    <source>
        <dbReference type="SAM" id="MobiDB-lite"/>
    </source>
</evidence>
<gene>
    <name evidence="10" type="ORF">BCV70DRAFT_191030</name>
</gene>
<comment type="similarity">
    <text evidence="2">Belongs to the transient receptor potential (TRP) ion channel family.</text>
</comment>
<feature type="transmembrane region" description="Helical" evidence="8">
    <location>
        <begin position="432"/>
        <end position="452"/>
    </location>
</feature>
<dbReference type="InterPro" id="IPR010308">
    <property type="entry name" value="TRP_C"/>
</dbReference>
<accession>A0A317XRH5</accession>
<comment type="subcellular location">
    <subcellularLocation>
        <location evidence="1">Membrane</location>
        <topology evidence="1">Multi-pass membrane protein</topology>
    </subcellularLocation>
</comment>
<dbReference type="Proteomes" id="UP000246740">
    <property type="component" value="Unassembled WGS sequence"/>
</dbReference>
<feature type="compositionally biased region" description="Polar residues" evidence="7">
    <location>
        <begin position="747"/>
        <end position="771"/>
    </location>
</feature>
<evidence type="ECO:0000313" key="11">
    <source>
        <dbReference type="Proteomes" id="UP000246740"/>
    </source>
</evidence>
<feature type="transmembrane region" description="Helical" evidence="8">
    <location>
        <begin position="582"/>
        <end position="607"/>
    </location>
</feature>
<dbReference type="Pfam" id="PF06011">
    <property type="entry name" value="TRP"/>
    <property type="match status" value="1"/>
</dbReference>
<reference evidence="10 11" key="1">
    <citation type="journal article" date="2018" name="Mol. Biol. Evol.">
        <title>Broad Genomic Sampling Reveals a Smut Pathogenic Ancestry of the Fungal Clade Ustilaginomycotina.</title>
        <authorList>
            <person name="Kijpornyongpan T."/>
            <person name="Mondo S.J."/>
            <person name="Barry K."/>
            <person name="Sandor L."/>
            <person name="Lee J."/>
            <person name="Lipzen A."/>
            <person name="Pangilinan J."/>
            <person name="LaButti K."/>
            <person name="Hainaut M."/>
            <person name="Henrissat B."/>
            <person name="Grigoriev I.V."/>
            <person name="Spatafora J.W."/>
            <person name="Aime M.C."/>
        </authorList>
    </citation>
    <scope>NUCLEOTIDE SEQUENCE [LARGE SCALE GENOMIC DNA]</scope>
    <source>
        <strain evidence="10 11">MCA 3645</strain>
    </source>
</reference>
<feature type="domain" description="ML-like" evidence="9">
    <location>
        <begin position="19"/>
        <end position="157"/>
    </location>
</feature>
<dbReference type="PANTHER" id="PTHR31145:SF2">
    <property type="entry name" value="FLAVIN CARRIER PROTEIN 2"/>
    <property type="match status" value="1"/>
</dbReference>
<evidence type="ECO:0000256" key="5">
    <source>
        <dbReference type="ARBA" id="ARBA00022989"/>
    </source>
</evidence>
<feature type="transmembrane region" description="Helical" evidence="8">
    <location>
        <begin position="342"/>
        <end position="371"/>
    </location>
</feature>
<dbReference type="AlphaFoldDB" id="A0A317XRH5"/>
<evidence type="ECO:0000256" key="8">
    <source>
        <dbReference type="SAM" id="Phobius"/>
    </source>
</evidence>
<dbReference type="STRING" id="1882483.A0A317XRH5"/>
<dbReference type="EMBL" id="KZ819194">
    <property type="protein sequence ID" value="PWY99900.1"/>
    <property type="molecule type" value="Genomic_DNA"/>
</dbReference>
<keyword evidence="3 8" id="KW-0812">Transmembrane</keyword>
<evidence type="ECO:0000256" key="1">
    <source>
        <dbReference type="ARBA" id="ARBA00004141"/>
    </source>
</evidence>
<dbReference type="InterPro" id="IPR032800">
    <property type="entry name" value="TRP_N"/>
</dbReference>
<feature type="transmembrane region" description="Helical" evidence="8">
    <location>
        <begin position="550"/>
        <end position="570"/>
    </location>
</feature>
<sequence length="771" mass="82913">MIAAFSSPAVADTGLGGTEMLFTSSAAYCSPPEAIIISALDLRFFRENRTLEFDISAASVQDDLEVTVSVNVNAYGLGLFALTINLCDTIPVLCPLPNYQFQGSGIFAVPEQFVSKIPTIAYTVPNLEAVATVELRDANNYVVGCVQTTLSNGRTTYQPAAKWAVLGVLLLAFVSSLLHTTIASSLGAAQWRIVDVFTTIQHIPMTGLLSLNYPSVFLQFARNFAWSVGLIDIPKVQQSILSTREKTGGSQDGVFGKLLTAEAGKQYNPFTAAGAATARTSTSSNTLSLLKVPAVYAPFTGPGGQIAQNSDSNYLPVIDSTTPPPIGLGYFAELNDISPASVFLTVLVSLAMLFAVIVGICLLVFAFAGIVRLITFRRHGRAAAWSSRLTGRPFFGMFCRPIFGRFIMATFQMYLVFAFWQWLRGDSWVPDFLAAIILVVYLLGIAAIYLPVFRAARNGTREELFYGQMPPANASPVSKRWGAIAHPFRPRFFWFGLVFLLVYFVRACFIGFGQGRGHALRQSIGLAATDLLFFLVLCICRPGRDKTSDFVMILLLIFRVVSWGICIALTPLADIQTIPRVVLGFALIVVTGLPIVFLFFLTVWDLFSPFIRKRQWNATRIGDAEINNEKGNYSFGAVGTQAAMATRDEHDDGRPSGYGSDPLSAGSSSSDTPDNQSPAHLSPTATTANAGAPTSHAVQPGFVPSAPKRSSSAVGQSGMPVEHVDRSGAQGSTTLLAARPAPVHANSAVSAQSGQTTYYDASSTPQTPAPQ</sequence>
<feature type="compositionally biased region" description="Low complexity" evidence="7">
    <location>
        <begin position="659"/>
        <end position="674"/>
    </location>
</feature>
<evidence type="ECO:0000256" key="6">
    <source>
        <dbReference type="ARBA" id="ARBA00023136"/>
    </source>
</evidence>
<dbReference type="FunCoup" id="A0A317XRH5">
    <property type="interactions" value="16"/>
</dbReference>
<evidence type="ECO:0000256" key="3">
    <source>
        <dbReference type="ARBA" id="ARBA00022692"/>
    </source>
</evidence>
<dbReference type="PANTHER" id="PTHR31145">
    <property type="entry name" value="INTEGRAL MEMBRANE PROTEIN (AFU_ORTHOLOGUE AFUA_7G01610)"/>
    <property type="match status" value="1"/>
</dbReference>
<dbReference type="SMART" id="SM01320">
    <property type="entry name" value="TRP_N"/>
    <property type="match status" value="1"/>
</dbReference>
<dbReference type="GO" id="GO:0009272">
    <property type="term" value="P:fungal-type cell wall biogenesis"/>
    <property type="evidence" value="ECO:0007669"/>
    <property type="project" value="TreeGrafter"/>
</dbReference>
<dbReference type="OrthoDB" id="2115177at2759"/>
<evidence type="ECO:0000256" key="4">
    <source>
        <dbReference type="ARBA" id="ARBA00022729"/>
    </source>
</evidence>
<protein>
    <submittedName>
        <fullName evidence="10">TRP-domain-containing protein</fullName>
    </submittedName>
</protein>
<dbReference type="InterPro" id="IPR040241">
    <property type="entry name" value="TRP_Flc/Pkd2-like"/>
</dbReference>
<keyword evidence="6 8" id="KW-0472">Membrane</keyword>
<evidence type="ECO:0000256" key="2">
    <source>
        <dbReference type="ARBA" id="ARBA00010642"/>
    </source>
</evidence>
<feature type="transmembrane region" description="Helical" evidence="8">
    <location>
        <begin position="492"/>
        <end position="513"/>
    </location>
</feature>
<evidence type="ECO:0000259" key="9">
    <source>
        <dbReference type="SMART" id="SM01320"/>
    </source>
</evidence>
<feature type="compositionally biased region" description="Low complexity" evidence="7">
    <location>
        <begin position="683"/>
        <end position="694"/>
    </location>
</feature>
<feature type="transmembrane region" description="Helical" evidence="8">
    <location>
        <begin position="519"/>
        <end position="538"/>
    </location>
</feature>
<feature type="region of interest" description="Disordered" evidence="7">
    <location>
        <begin position="644"/>
        <end position="771"/>
    </location>
</feature>
<keyword evidence="11" id="KW-1185">Reference proteome</keyword>
<dbReference type="GO" id="GO:0016020">
    <property type="term" value="C:membrane"/>
    <property type="evidence" value="ECO:0007669"/>
    <property type="project" value="UniProtKB-SubCell"/>
</dbReference>
<keyword evidence="4" id="KW-0732">Signal</keyword>
<organism evidence="10 11">
    <name type="scientific">Testicularia cyperi</name>
    <dbReference type="NCBI Taxonomy" id="1882483"/>
    <lineage>
        <taxon>Eukaryota</taxon>
        <taxon>Fungi</taxon>
        <taxon>Dikarya</taxon>
        <taxon>Basidiomycota</taxon>
        <taxon>Ustilaginomycotina</taxon>
        <taxon>Ustilaginomycetes</taxon>
        <taxon>Ustilaginales</taxon>
        <taxon>Anthracoideaceae</taxon>
        <taxon>Testicularia</taxon>
    </lineage>
</organism>
<proteinExistence type="inferred from homology"/>
<name>A0A317XRH5_9BASI</name>
<dbReference type="GO" id="GO:0055085">
    <property type="term" value="P:transmembrane transport"/>
    <property type="evidence" value="ECO:0007669"/>
    <property type="project" value="TreeGrafter"/>
</dbReference>
<keyword evidence="5 8" id="KW-1133">Transmembrane helix</keyword>
<evidence type="ECO:0000313" key="10">
    <source>
        <dbReference type="EMBL" id="PWY99900.1"/>
    </source>
</evidence>
<dbReference type="InParanoid" id="A0A317XRH5"/>
<feature type="transmembrane region" description="Helical" evidence="8">
    <location>
        <begin position="402"/>
        <end position="420"/>
    </location>
</feature>
<dbReference type="Pfam" id="PF14558">
    <property type="entry name" value="TRP_N"/>
    <property type="match status" value="1"/>
</dbReference>